<protein>
    <submittedName>
        <fullName evidence="2">Uncharacterized protein</fullName>
    </submittedName>
</protein>
<evidence type="ECO:0000256" key="1">
    <source>
        <dbReference type="SAM" id="MobiDB-lite"/>
    </source>
</evidence>
<name>A0ABR0QSU9_GOSAR</name>
<comment type="caution">
    <text evidence="2">The sequence shown here is derived from an EMBL/GenBank/DDBJ whole genome shotgun (WGS) entry which is preliminary data.</text>
</comment>
<sequence length="122" mass="13779">MARVQGYITNYDLERLVERVHKLNQGEQEEPTELDTRESTDGTETEANSITNTEEEESDKEPSSPKLVEGSKNPKPRVKLEEEPVRLNVEPESTAPMPTSASASKKSELSILMDMCKFMHNQ</sequence>
<gene>
    <name evidence="2" type="ORF">PVK06_004761</name>
</gene>
<dbReference type="EMBL" id="JARKNE010000002">
    <property type="protein sequence ID" value="KAK5842409.1"/>
    <property type="molecule type" value="Genomic_DNA"/>
</dbReference>
<dbReference type="Proteomes" id="UP001358586">
    <property type="component" value="Chromosome 2"/>
</dbReference>
<proteinExistence type="predicted"/>
<feature type="region of interest" description="Disordered" evidence="1">
    <location>
        <begin position="22"/>
        <end position="107"/>
    </location>
</feature>
<feature type="compositionally biased region" description="Low complexity" evidence="1">
    <location>
        <begin position="93"/>
        <end position="104"/>
    </location>
</feature>
<organism evidence="2 3">
    <name type="scientific">Gossypium arboreum</name>
    <name type="common">Tree cotton</name>
    <name type="synonym">Gossypium nanking</name>
    <dbReference type="NCBI Taxonomy" id="29729"/>
    <lineage>
        <taxon>Eukaryota</taxon>
        <taxon>Viridiplantae</taxon>
        <taxon>Streptophyta</taxon>
        <taxon>Embryophyta</taxon>
        <taxon>Tracheophyta</taxon>
        <taxon>Spermatophyta</taxon>
        <taxon>Magnoliopsida</taxon>
        <taxon>eudicotyledons</taxon>
        <taxon>Gunneridae</taxon>
        <taxon>Pentapetalae</taxon>
        <taxon>rosids</taxon>
        <taxon>malvids</taxon>
        <taxon>Malvales</taxon>
        <taxon>Malvaceae</taxon>
        <taxon>Malvoideae</taxon>
        <taxon>Gossypium</taxon>
    </lineage>
</organism>
<evidence type="ECO:0000313" key="2">
    <source>
        <dbReference type="EMBL" id="KAK5842409.1"/>
    </source>
</evidence>
<keyword evidence="3" id="KW-1185">Reference proteome</keyword>
<evidence type="ECO:0000313" key="3">
    <source>
        <dbReference type="Proteomes" id="UP001358586"/>
    </source>
</evidence>
<accession>A0ABR0QSU9</accession>
<reference evidence="2 3" key="1">
    <citation type="submission" date="2023-03" db="EMBL/GenBank/DDBJ databases">
        <title>WGS of Gossypium arboreum.</title>
        <authorList>
            <person name="Yu D."/>
        </authorList>
    </citation>
    <scope>NUCLEOTIDE SEQUENCE [LARGE SCALE GENOMIC DNA]</scope>
    <source>
        <tissue evidence="2">Leaf</tissue>
    </source>
</reference>